<dbReference type="RefSeq" id="XP_033679673.1">
    <property type="nucleotide sequence ID" value="XM_033836393.1"/>
</dbReference>
<accession>A0A6A6I3C9</accession>
<gene>
    <name evidence="1" type="ORF">BU26DRAFT_84013</name>
</gene>
<dbReference type="AlphaFoldDB" id="A0A6A6I3C9"/>
<keyword evidence="2" id="KW-1185">Reference proteome</keyword>
<evidence type="ECO:0000313" key="2">
    <source>
        <dbReference type="Proteomes" id="UP000800094"/>
    </source>
</evidence>
<dbReference type="GeneID" id="54589723"/>
<protein>
    <submittedName>
        <fullName evidence="1">Uncharacterized protein</fullName>
    </submittedName>
</protein>
<proteinExistence type="predicted"/>
<dbReference type="Proteomes" id="UP000800094">
    <property type="component" value="Unassembled WGS sequence"/>
</dbReference>
<dbReference type="EMBL" id="ML987202">
    <property type="protein sequence ID" value="KAF2244669.1"/>
    <property type="molecule type" value="Genomic_DNA"/>
</dbReference>
<reference evidence="1" key="1">
    <citation type="journal article" date="2020" name="Stud. Mycol.">
        <title>101 Dothideomycetes genomes: a test case for predicting lifestyles and emergence of pathogens.</title>
        <authorList>
            <person name="Haridas S."/>
            <person name="Albert R."/>
            <person name="Binder M."/>
            <person name="Bloem J."/>
            <person name="Labutti K."/>
            <person name="Salamov A."/>
            <person name="Andreopoulos B."/>
            <person name="Baker S."/>
            <person name="Barry K."/>
            <person name="Bills G."/>
            <person name="Bluhm B."/>
            <person name="Cannon C."/>
            <person name="Castanera R."/>
            <person name="Culley D."/>
            <person name="Daum C."/>
            <person name="Ezra D."/>
            <person name="Gonzalez J."/>
            <person name="Henrissat B."/>
            <person name="Kuo A."/>
            <person name="Liang C."/>
            <person name="Lipzen A."/>
            <person name="Lutzoni F."/>
            <person name="Magnuson J."/>
            <person name="Mondo S."/>
            <person name="Nolan M."/>
            <person name="Ohm R."/>
            <person name="Pangilinan J."/>
            <person name="Park H.-J."/>
            <person name="Ramirez L."/>
            <person name="Alfaro M."/>
            <person name="Sun H."/>
            <person name="Tritt A."/>
            <person name="Yoshinaga Y."/>
            <person name="Zwiers L.-H."/>
            <person name="Turgeon B."/>
            <person name="Goodwin S."/>
            <person name="Spatafora J."/>
            <person name="Crous P."/>
            <person name="Grigoriev I."/>
        </authorList>
    </citation>
    <scope>NUCLEOTIDE SEQUENCE</scope>
    <source>
        <strain evidence="1">CBS 122368</strain>
    </source>
</reference>
<name>A0A6A6I3C9_9PLEO</name>
<organism evidence="1 2">
    <name type="scientific">Trematosphaeria pertusa</name>
    <dbReference type="NCBI Taxonomy" id="390896"/>
    <lineage>
        <taxon>Eukaryota</taxon>
        <taxon>Fungi</taxon>
        <taxon>Dikarya</taxon>
        <taxon>Ascomycota</taxon>
        <taxon>Pezizomycotina</taxon>
        <taxon>Dothideomycetes</taxon>
        <taxon>Pleosporomycetidae</taxon>
        <taxon>Pleosporales</taxon>
        <taxon>Massarineae</taxon>
        <taxon>Trematosphaeriaceae</taxon>
        <taxon>Trematosphaeria</taxon>
    </lineage>
</organism>
<sequence length="154" mass="17895">MHCISALTARAIRIQFLPALRARSRIRLDFRRFTNHIVPWSWHGQHPNLIHLSGAIRSFSDSHQGGLAFVFIFLFQHMGVYRRGYNIGGKRVLLFVHHHHYHHPTSERGLGSRVREGVRWQSATWKHNDTYIDLEIPNPTAARAKAKSLYLGRD</sequence>
<evidence type="ECO:0000313" key="1">
    <source>
        <dbReference type="EMBL" id="KAF2244669.1"/>
    </source>
</evidence>